<dbReference type="Pfam" id="PF00355">
    <property type="entry name" value="Rieske"/>
    <property type="match status" value="1"/>
</dbReference>
<dbReference type="InterPro" id="IPR050584">
    <property type="entry name" value="Cholesterol_7-desaturase"/>
</dbReference>
<dbReference type="Gene3D" id="2.102.10.10">
    <property type="entry name" value="Rieske [2Fe-2S] iron-sulphur domain"/>
    <property type="match status" value="1"/>
</dbReference>
<evidence type="ECO:0000256" key="2">
    <source>
        <dbReference type="ARBA" id="ARBA00022723"/>
    </source>
</evidence>
<dbReference type="SUPFAM" id="SSF50022">
    <property type="entry name" value="ISP domain"/>
    <property type="match status" value="1"/>
</dbReference>
<dbReference type="Pfam" id="PF19112">
    <property type="entry name" value="VanA_C"/>
    <property type="match status" value="1"/>
</dbReference>
<keyword evidence="2" id="KW-0479">Metal-binding</keyword>
<dbReference type="CDD" id="cd03469">
    <property type="entry name" value="Rieske_RO_Alpha_N"/>
    <property type="match status" value="1"/>
</dbReference>
<evidence type="ECO:0000256" key="4">
    <source>
        <dbReference type="ARBA" id="ARBA00023004"/>
    </source>
</evidence>
<dbReference type="RefSeq" id="WP_312645937.1">
    <property type="nucleotide sequence ID" value="NZ_CP116967.1"/>
</dbReference>
<dbReference type="SUPFAM" id="SSF55961">
    <property type="entry name" value="Bet v1-like"/>
    <property type="match status" value="1"/>
</dbReference>
<evidence type="ECO:0000256" key="5">
    <source>
        <dbReference type="ARBA" id="ARBA00023014"/>
    </source>
</evidence>
<organism evidence="7 8">
    <name type="scientific">Candidatus Nitrospira allomarina</name>
    <dbReference type="NCBI Taxonomy" id="3020900"/>
    <lineage>
        <taxon>Bacteria</taxon>
        <taxon>Pseudomonadati</taxon>
        <taxon>Nitrospirota</taxon>
        <taxon>Nitrospiria</taxon>
        <taxon>Nitrospirales</taxon>
        <taxon>Nitrospiraceae</taxon>
        <taxon>Nitrospira</taxon>
    </lineage>
</organism>
<keyword evidence="7" id="KW-0223">Dioxygenase</keyword>
<evidence type="ECO:0000313" key="7">
    <source>
        <dbReference type="EMBL" id="WNM59233.1"/>
    </source>
</evidence>
<dbReference type="InterPro" id="IPR036922">
    <property type="entry name" value="Rieske_2Fe-2S_sf"/>
</dbReference>
<dbReference type="Gene3D" id="3.90.380.10">
    <property type="entry name" value="Naphthalene 1,2-dioxygenase Alpha Subunit, Chain A, domain 1"/>
    <property type="match status" value="1"/>
</dbReference>
<dbReference type="InterPro" id="IPR044043">
    <property type="entry name" value="VanA_C_cat"/>
</dbReference>
<dbReference type="GO" id="GO:0046872">
    <property type="term" value="F:metal ion binding"/>
    <property type="evidence" value="ECO:0007669"/>
    <property type="project" value="UniProtKB-KW"/>
</dbReference>
<gene>
    <name evidence="7" type="ORF">PP769_05560</name>
</gene>
<evidence type="ECO:0000256" key="3">
    <source>
        <dbReference type="ARBA" id="ARBA00023002"/>
    </source>
</evidence>
<keyword evidence="4" id="KW-0408">Iron</keyword>
<evidence type="ECO:0000259" key="6">
    <source>
        <dbReference type="PROSITE" id="PS51296"/>
    </source>
</evidence>
<dbReference type="KEGG" id="nall:PP769_05560"/>
<dbReference type="InterPro" id="IPR017941">
    <property type="entry name" value="Rieske_2Fe-2S"/>
</dbReference>
<proteinExistence type="predicted"/>
<dbReference type="GO" id="GO:0051213">
    <property type="term" value="F:dioxygenase activity"/>
    <property type="evidence" value="ECO:0007669"/>
    <property type="project" value="UniProtKB-KW"/>
</dbReference>
<accession>A0AA96JTB5</accession>
<dbReference type="EMBL" id="CP116967">
    <property type="protein sequence ID" value="WNM59233.1"/>
    <property type="molecule type" value="Genomic_DNA"/>
</dbReference>
<keyword evidence="3" id="KW-0560">Oxidoreductase</keyword>
<sequence>MNKQSQMHLDRQKVSDALIVLEGSASRSGKSPLPSDLRKTGLHPDNWYPLARSRDLKKGKMLGVSFAGNPIVLVRTENGIVYALEDRCAHRQVPLHCGVVHGEYVQCGYHSWTFDQTGRCMGVPYLEKNQPRPAGVRSFPCREAYGLVFVFPGTVSRVNEVGFPDVSLADDPQYKTRYLDRQVGCHYSFMHENLMDMNHQFLHRRLMGGIRTVFLELRERPHAVEVDYTFSRIKGAQPLGEKLILGRTKASADGPKHDLMTICTNYPYQTLQFWTAGSIHPALNLWNVYVPVDPAQRINHTFGLMMVRKPSIPGLIHLLWPFIVWFTNGIFAQDRWIVEEEQKAYDRQGADWNQEVFPVIQSLRSLLGREGIAM</sequence>
<evidence type="ECO:0000256" key="1">
    <source>
        <dbReference type="ARBA" id="ARBA00022714"/>
    </source>
</evidence>
<dbReference type="PANTHER" id="PTHR21266">
    <property type="entry name" value="IRON-SULFUR DOMAIN CONTAINING PROTEIN"/>
    <property type="match status" value="1"/>
</dbReference>
<protein>
    <submittedName>
        <fullName evidence="7">Aromatic ring-hydroxylating dioxygenase subunit alpha</fullName>
    </submittedName>
</protein>
<keyword evidence="5" id="KW-0411">Iron-sulfur</keyword>
<keyword evidence="1" id="KW-0001">2Fe-2S</keyword>
<dbReference type="GO" id="GO:0051537">
    <property type="term" value="F:2 iron, 2 sulfur cluster binding"/>
    <property type="evidence" value="ECO:0007669"/>
    <property type="project" value="UniProtKB-KW"/>
</dbReference>
<evidence type="ECO:0000313" key="8">
    <source>
        <dbReference type="Proteomes" id="UP001302719"/>
    </source>
</evidence>
<dbReference type="AlphaFoldDB" id="A0AA96JTB5"/>
<feature type="domain" description="Rieske" evidence="6">
    <location>
        <begin position="47"/>
        <end position="150"/>
    </location>
</feature>
<name>A0AA96JTB5_9BACT</name>
<reference evidence="7 8" key="1">
    <citation type="submission" date="2023-01" db="EMBL/GenBank/DDBJ databases">
        <title>Cultivation and genomic characterization of new, ubiquitous marine nitrite-oxidizing bacteria from the Nitrospirales.</title>
        <authorList>
            <person name="Mueller A.J."/>
            <person name="Daebeler A."/>
            <person name="Herbold C.W."/>
            <person name="Kirkegaard R.H."/>
            <person name="Daims H."/>
        </authorList>
    </citation>
    <scope>NUCLEOTIDE SEQUENCE [LARGE SCALE GENOMIC DNA]</scope>
    <source>
        <strain evidence="7 8">VA</strain>
    </source>
</reference>
<dbReference type="PROSITE" id="PS51296">
    <property type="entry name" value="RIESKE"/>
    <property type="match status" value="1"/>
</dbReference>
<dbReference type="PANTHER" id="PTHR21266:SF60">
    <property type="entry name" value="3-KETOSTEROID-9-ALPHA-MONOOXYGENASE, OXYGENASE COMPONENT"/>
    <property type="match status" value="1"/>
</dbReference>
<keyword evidence="8" id="KW-1185">Reference proteome</keyword>
<dbReference type="Proteomes" id="UP001302719">
    <property type="component" value="Chromosome"/>
</dbReference>